<accession>A0A377HM91</accession>
<dbReference type="Pfam" id="PF14056">
    <property type="entry name" value="DUF4250"/>
    <property type="match status" value="1"/>
</dbReference>
<evidence type="ECO:0000313" key="2">
    <source>
        <dbReference type="Proteomes" id="UP000254512"/>
    </source>
</evidence>
<dbReference type="InterPro" id="IPR025346">
    <property type="entry name" value="DUF4250"/>
</dbReference>
<protein>
    <recommendedName>
        <fullName evidence="3">DUF4250 domain-containing protein</fullName>
    </recommendedName>
</protein>
<dbReference type="GeneID" id="58897857"/>
<gene>
    <name evidence="1" type="ORF">NCTC11645_01598</name>
</gene>
<sequence length="64" mass="7455">MEIHNLDSLDSDIMYGIVNEKLRLECASLDDLVSRFDLDLQEFQAKIDAMGCYYDPLTNQLRQK</sequence>
<evidence type="ECO:0000313" key="1">
    <source>
        <dbReference type="EMBL" id="STO57214.1"/>
    </source>
</evidence>
<dbReference type="Proteomes" id="UP000254512">
    <property type="component" value="Unassembled WGS sequence"/>
</dbReference>
<organism evidence="1 2">
    <name type="scientific">Grimontia hollisae</name>
    <name type="common">Vibrio hollisae</name>
    <dbReference type="NCBI Taxonomy" id="673"/>
    <lineage>
        <taxon>Bacteria</taxon>
        <taxon>Pseudomonadati</taxon>
        <taxon>Pseudomonadota</taxon>
        <taxon>Gammaproteobacteria</taxon>
        <taxon>Vibrionales</taxon>
        <taxon>Vibrionaceae</taxon>
        <taxon>Grimontia</taxon>
    </lineage>
</organism>
<dbReference type="RefSeq" id="WP_005505845.1">
    <property type="nucleotide sequence ID" value="NZ_CABMOB010000001.1"/>
</dbReference>
<evidence type="ECO:0008006" key="3">
    <source>
        <dbReference type="Google" id="ProtNLM"/>
    </source>
</evidence>
<proteinExistence type="predicted"/>
<dbReference type="EMBL" id="UGHD01000002">
    <property type="protein sequence ID" value="STO57214.1"/>
    <property type="molecule type" value="Genomic_DNA"/>
</dbReference>
<name>A0A377HM91_GRIHO</name>
<dbReference type="AlphaFoldDB" id="A0A377HM91"/>
<reference evidence="1 2" key="1">
    <citation type="submission" date="2018-06" db="EMBL/GenBank/DDBJ databases">
        <authorList>
            <consortium name="Pathogen Informatics"/>
            <person name="Doyle S."/>
        </authorList>
    </citation>
    <scope>NUCLEOTIDE SEQUENCE [LARGE SCALE GENOMIC DNA]</scope>
    <source>
        <strain evidence="1 2">NCTC11645</strain>
    </source>
</reference>
<dbReference type="KEGG" id="gho:AL542_18015"/>